<reference evidence="2" key="1">
    <citation type="journal article" date="2022" name="Nat. Commun.">
        <title>Chromosome evolution and the genetic basis of agronomically important traits in greater yam.</title>
        <authorList>
            <person name="Bredeson J.V."/>
            <person name="Lyons J.B."/>
            <person name="Oniyinde I.O."/>
            <person name="Okereke N.R."/>
            <person name="Kolade O."/>
            <person name="Nnabue I."/>
            <person name="Nwadili C.O."/>
            <person name="Hribova E."/>
            <person name="Parker M."/>
            <person name="Nwogha J."/>
            <person name="Shu S."/>
            <person name="Carlson J."/>
            <person name="Kariba R."/>
            <person name="Muthemba S."/>
            <person name="Knop K."/>
            <person name="Barton G.J."/>
            <person name="Sherwood A.V."/>
            <person name="Lopez-Montes A."/>
            <person name="Asiedu R."/>
            <person name="Jamnadass R."/>
            <person name="Muchugi A."/>
            <person name="Goodstein D."/>
            <person name="Egesi C.N."/>
            <person name="Featherston J."/>
            <person name="Asfaw A."/>
            <person name="Simpson G.G."/>
            <person name="Dolezel J."/>
            <person name="Hendre P.S."/>
            <person name="Van Deynze A."/>
            <person name="Kumar P.L."/>
            <person name="Obidiegwu J.E."/>
            <person name="Bhattacharjee R."/>
            <person name="Rokhsar D.S."/>
        </authorList>
    </citation>
    <scope>NUCLEOTIDE SEQUENCE [LARGE SCALE GENOMIC DNA]</scope>
    <source>
        <strain evidence="2">cv. TDa95/00328</strain>
    </source>
</reference>
<evidence type="ECO:0000313" key="2">
    <source>
        <dbReference type="Proteomes" id="UP000827976"/>
    </source>
</evidence>
<gene>
    <name evidence="1" type="ORF">IHE45_14G094000</name>
</gene>
<protein>
    <submittedName>
        <fullName evidence="1">Beta-transducin family (WD-40 repeat) protein</fullName>
    </submittedName>
</protein>
<accession>A0ACB7UTM3</accession>
<keyword evidence="2" id="KW-1185">Reference proteome</keyword>
<name>A0ACB7UTM3_DIOAL</name>
<dbReference type="EMBL" id="CM037024">
    <property type="protein sequence ID" value="KAH7664034.1"/>
    <property type="molecule type" value="Genomic_DNA"/>
</dbReference>
<comment type="caution">
    <text evidence="1">The sequence shown here is derived from an EMBL/GenBank/DDBJ whole genome shotgun (WGS) entry which is preliminary data.</text>
</comment>
<organism evidence="1 2">
    <name type="scientific">Dioscorea alata</name>
    <name type="common">Purple yam</name>
    <dbReference type="NCBI Taxonomy" id="55571"/>
    <lineage>
        <taxon>Eukaryota</taxon>
        <taxon>Viridiplantae</taxon>
        <taxon>Streptophyta</taxon>
        <taxon>Embryophyta</taxon>
        <taxon>Tracheophyta</taxon>
        <taxon>Spermatophyta</taxon>
        <taxon>Magnoliopsida</taxon>
        <taxon>Liliopsida</taxon>
        <taxon>Dioscoreales</taxon>
        <taxon>Dioscoreaceae</taxon>
        <taxon>Dioscorea</taxon>
    </lineage>
</organism>
<sequence>MESDEKRVYKLRSQALARKEEKRERYNLRKRKPWQRALSTPPFPRFHEPPPPPAPPRPAAFPDEPRFEVTSDQINALVFGYLKDSGFSHTVFNLEHQPEFKNPIDESSIRTGALITILAKGFQYSEMEANMDSSDVDVDGDYIHLEPIDILTKDVHSLKQIVNNKKEKAKELGNRFGRDTEHVQVHRQGNEGPSPMDFTPSLVSPSCEISDSDLYVLEGHSLEVIACAWSPTGSLLASGSSDSTARIWEISNGPCISSMHSSPPNVHVLNHFNFSINNESNAVTALAWNEEGELLATGSYEGQASIWRKNGKLEEILKKHTGSIFSLQWNKRGDLLLTGSFDNTAILWDTGTWECKQQFAFHSAPLISVEFRNNTAFATCSEDKMIYICSFGESQPVYAFSEHQDEINAIQWDPTGTLLASCSDDRSVKIWSLELGTCLHDLQGHHEAVYTIKWSPTGPGTINPNKQLVLASASGDSTIKLWDAHKGHLLRTLNGHREAVYSIAFSPNGNYLASGSQDRHLHIWSVKDGSILKTYSRGGAIIYHVSWNRENDKVVAGFGNGIVTLIDFRSAVEASTMY</sequence>
<proteinExistence type="predicted"/>
<dbReference type="Proteomes" id="UP000827976">
    <property type="component" value="Chromosome 14"/>
</dbReference>
<evidence type="ECO:0000313" key="1">
    <source>
        <dbReference type="EMBL" id="KAH7664034.1"/>
    </source>
</evidence>